<comment type="caution">
    <text evidence="4">Lacks conserved residue(s) required for the propagation of feature annotation.</text>
</comment>
<gene>
    <name evidence="7" type="ORF">GOODEAATRI_005682</name>
</gene>
<sequence length="258" mass="30337">MVVKPVAKERAVAGRDALAKQIYAHLFDCIITKINKALQIPGKPHAFIGVLDIYGWTYIEFYSRYSILMSHVEADLSDKKQTCQNVLQRLIQDSNQYKFGHTKIFFRAGQVAYLEKLRLDRLRGACVTIQKHVRGWSHRRKYLRIREAAIILQQYIRGKRTIRLGLIAENNTEIQRHDHEKELETLKEEIKRSKEDRVSLQRKIEDGVQVNSDLQQQVIQLTKHVKVIPELRRDLNNLQNQRDNLDRKMKEQSEQTRG</sequence>
<dbReference type="Gene3D" id="3.30.70.1590">
    <property type="match status" value="1"/>
</dbReference>
<dbReference type="EMBL" id="JAHRIO010080225">
    <property type="protein sequence ID" value="MEQ2184221.1"/>
    <property type="molecule type" value="Genomic_DNA"/>
</dbReference>
<dbReference type="Gene3D" id="1.20.5.190">
    <property type="match status" value="1"/>
</dbReference>
<dbReference type="PROSITE" id="PS51456">
    <property type="entry name" value="MYOSIN_MOTOR"/>
    <property type="match status" value="2"/>
</dbReference>
<protein>
    <recommendedName>
        <fullName evidence="6">Myosin motor domain-containing protein</fullName>
    </recommendedName>
</protein>
<dbReference type="Gene3D" id="1.20.120.720">
    <property type="entry name" value="Myosin VI head, motor domain, U50 subdomain"/>
    <property type="match status" value="1"/>
</dbReference>
<feature type="domain" description="Myosin motor" evidence="6">
    <location>
        <begin position="56"/>
        <end position="119"/>
    </location>
</feature>
<evidence type="ECO:0000256" key="5">
    <source>
        <dbReference type="SAM" id="MobiDB-lite"/>
    </source>
</evidence>
<keyword evidence="1" id="KW-0547">Nucleotide-binding</keyword>
<evidence type="ECO:0000313" key="7">
    <source>
        <dbReference type="EMBL" id="MEQ2184221.1"/>
    </source>
</evidence>
<organism evidence="7 8">
    <name type="scientific">Goodea atripinnis</name>
    <dbReference type="NCBI Taxonomy" id="208336"/>
    <lineage>
        <taxon>Eukaryota</taxon>
        <taxon>Metazoa</taxon>
        <taxon>Chordata</taxon>
        <taxon>Craniata</taxon>
        <taxon>Vertebrata</taxon>
        <taxon>Euteleostomi</taxon>
        <taxon>Actinopterygii</taxon>
        <taxon>Neopterygii</taxon>
        <taxon>Teleostei</taxon>
        <taxon>Neoteleostei</taxon>
        <taxon>Acanthomorphata</taxon>
        <taxon>Ovalentaria</taxon>
        <taxon>Atherinomorphae</taxon>
        <taxon>Cyprinodontiformes</taxon>
        <taxon>Goodeidae</taxon>
        <taxon>Goodea</taxon>
    </lineage>
</organism>
<dbReference type="Pfam" id="PF00612">
    <property type="entry name" value="IQ"/>
    <property type="match status" value="1"/>
</dbReference>
<keyword evidence="4" id="KW-0505">Motor protein</keyword>
<keyword evidence="8" id="KW-1185">Reference proteome</keyword>
<evidence type="ECO:0000256" key="2">
    <source>
        <dbReference type="ARBA" id="ARBA00022840"/>
    </source>
</evidence>
<feature type="region of interest" description="Disordered" evidence="5">
    <location>
        <begin position="238"/>
        <end position="258"/>
    </location>
</feature>
<evidence type="ECO:0000256" key="1">
    <source>
        <dbReference type="ARBA" id="ARBA00022741"/>
    </source>
</evidence>
<comment type="caution">
    <text evidence="7">The sequence shown here is derived from an EMBL/GenBank/DDBJ whole genome shotgun (WGS) entry which is preliminary data.</text>
</comment>
<keyword evidence="2" id="KW-0067">ATP-binding</keyword>
<evidence type="ECO:0000313" key="8">
    <source>
        <dbReference type="Proteomes" id="UP001476798"/>
    </source>
</evidence>
<dbReference type="Proteomes" id="UP001476798">
    <property type="component" value="Unassembled WGS sequence"/>
</dbReference>
<dbReference type="Pfam" id="PF00063">
    <property type="entry name" value="Myosin_head"/>
    <property type="match status" value="1"/>
</dbReference>
<name>A0ABV0PLD6_9TELE</name>
<dbReference type="InterPro" id="IPR027417">
    <property type="entry name" value="P-loop_NTPase"/>
</dbReference>
<reference evidence="7 8" key="1">
    <citation type="submission" date="2021-06" db="EMBL/GenBank/DDBJ databases">
        <authorList>
            <person name="Palmer J.M."/>
        </authorList>
    </citation>
    <scope>NUCLEOTIDE SEQUENCE [LARGE SCALE GENOMIC DNA]</scope>
    <source>
        <strain evidence="7 8">GA_2019</strain>
        <tissue evidence="7">Muscle</tissue>
    </source>
</reference>
<dbReference type="PANTHER" id="PTHR13140:SF313">
    <property type="entry name" value="UNCONVENTIONAL MYOSIN-VC"/>
    <property type="match status" value="1"/>
</dbReference>
<comment type="similarity">
    <text evidence="4">Belongs to the TRAFAC class myosin-kinesin ATPase superfamily. Myosin family.</text>
</comment>
<accession>A0ABV0PLD6</accession>
<dbReference type="SUPFAM" id="SSF52540">
    <property type="entry name" value="P-loop containing nucleoside triphosphate hydrolases"/>
    <property type="match status" value="1"/>
</dbReference>
<evidence type="ECO:0000256" key="3">
    <source>
        <dbReference type="ARBA" id="ARBA00023203"/>
    </source>
</evidence>
<proteinExistence type="inferred from homology"/>
<keyword evidence="3 4" id="KW-0009">Actin-binding</keyword>
<dbReference type="InterPro" id="IPR000048">
    <property type="entry name" value="IQ_motif_EF-hand-BS"/>
</dbReference>
<dbReference type="InterPro" id="IPR001609">
    <property type="entry name" value="Myosin_head_motor_dom-like"/>
</dbReference>
<dbReference type="PANTHER" id="PTHR13140">
    <property type="entry name" value="MYOSIN"/>
    <property type="match status" value="1"/>
</dbReference>
<feature type="domain" description="Myosin motor" evidence="6">
    <location>
        <begin position="1"/>
        <end position="55"/>
    </location>
</feature>
<feature type="compositionally biased region" description="Basic and acidic residues" evidence="5">
    <location>
        <begin position="243"/>
        <end position="258"/>
    </location>
</feature>
<evidence type="ECO:0000256" key="4">
    <source>
        <dbReference type="PROSITE-ProRule" id="PRU00782"/>
    </source>
</evidence>
<evidence type="ECO:0000259" key="6">
    <source>
        <dbReference type="PROSITE" id="PS51456"/>
    </source>
</evidence>
<keyword evidence="4" id="KW-0518">Myosin</keyword>
<dbReference type="PROSITE" id="PS50096">
    <property type="entry name" value="IQ"/>
    <property type="match status" value="1"/>
</dbReference>